<dbReference type="EMBL" id="CP024608">
    <property type="protein sequence ID" value="ATQ74272.1"/>
    <property type="molecule type" value="Genomic_DNA"/>
</dbReference>
<accession>A0A2D2DH07</accession>
<evidence type="ECO:0000313" key="1">
    <source>
        <dbReference type="EMBL" id="ATQ74272.1"/>
    </source>
</evidence>
<name>A0A2D2DH07_9BURK</name>
<dbReference type="OrthoDB" id="8705443at2"/>
<keyword evidence="2" id="KW-1185">Reference proteome</keyword>
<dbReference type="AlphaFoldDB" id="A0A2D2DH07"/>
<organism evidence="1 2">
    <name type="scientific">Massilia violaceinigra</name>
    <dbReference type="NCBI Taxonomy" id="2045208"/>
    <lineage>
        <taxon>Bacteria</taxon>
        <taxon>Pseudomonadati</taxon>
        <taxon>Pseudomonadota</taxon>
        <taxon>Betaproteobacteria</taxon>
        <taxon>Burkholderiales</taxon>
        <taxon>Oxalobacteraceae</taxon>
        <taxon>Telluria group</taxon>
        <taxon>Massilia</taxon>
    </lineage>
</organism>
<protein>
    <submittedName>
        <fullName evidence="1">Uncharacterized protein</fullName>
    </submittedName>
</protein>
<evidence type="ECO:0000313" key="2">
    <source>
        <dbReference type="Proteomes" id="UP000229897"/>
    </source>
</evidence>
<proteinExistence type="predicted"/>
<dbReference type="RefSeq" id="WP_099874260.1">
    <property type="nucleotide sequence ID" value="NZ_CP024608.1"/>
</dbReference>
<sequence>MTPEVKYERIGKFVYGSCRHGGDITDVYNWMADELGLTRPNKDDEDGIDGLQAGYFNKYVSDDQFSESHQRFMKIMGMREV</sequence>
<dbReference type="Proteomes" id="UP000229897">
    <property type="component" value="Chromosome"/>
</dbReference>
<gene>
    <name evidence="1" type="ORF">CR152_06960</name>
</gene>
<dbReference type="KEGG" id="mass:CR152_06960"/>
<reference evidence="1" key="1">
    <citation type="submission" date="2017-10" db="EMBL/GenBank/DDBJ databases">
        <title>Massilia psychrophilum sp. nov., a novel purple-pigmented bacterium isolated from Tianshan glacier, Xinjiang Municipality, China.</title>
        <authorList>
            <person name="Wang H."/>
        </authorList>
    </citation>
    <scope>NUCLEOTIDE SEQUENCE [LARGE SCALE GENOMIC DNA]</scope>
    <source>
        <strain evidence="1">B2</strain>
    </source>
</reference>